<proteinExistence type="predicted"/>
<dbReference type="InterPro" id="IPR044862">
    <property type="entry name" value="Pro_4_hyd_alph_FE2OG_OXY"/>
</dbReference>
<dbReference type="PANTHER" id="PTHR10869">
    <property type="entry name" value="PROLYL 4-HYDROXYLASE ALPHA SUBUNIT"/>
    <property type="match status" value="1"/>
</dbReference>
<evidence type="ECO:0000256" key="1">
    <source>
        <dbReference type="ARBA" id="ARBA00001961"/>
    </source>
</evidence>
<accession>A0A6U0USF3</accession>
<organism evidence="9">
    <name type="scientific">Pinguiococcus pyrenoidosus</name>
    <dbReference type="NCBI Taxonomy" id="172671"/>
    <lineage>
        <taxon>Eukaryota</taxon>
        <taxon>Sar</taxon>
        <taxon>Stramenopiles</taxon>
        <taxon>Ochrophyta</taxon>
        <taxon>Pinguiophyceae</taxon>
        <taxon>Pinguiochrysidales</taxon>
        <taxon>Pinguiochrysidaceae</taxon>
        <taxon>Pinguiococcus</taxon>
    </lineage>
</organism>
<dbReference type="GO" id="GO:0004656">
    <property type="term" value="F:procollagen-proline 4-dioxygenase activity"/>
    <property type="evidence" value="ECO:0007669"/>
    <property type="project" value="TreeGrafter"/>
</dbReference>
<name>A0A6U0USF3_9STRA</name>
<dbReference type="SMART" id="SM00702">
    <property type="entry name" value="P4Hc"/>
    <property type="match status" value="1"/>
</dbReference>
<evidence type="ECO:0000256" key="6">
    <source>
        <dbReference type="SAM" id="MobiDB-lite"/>
    </source>
</evidence>
<feature type="chain" id="PRO_5035585240" description="Fe2OG dioxygenase domain-containing protein" evidence="7">
    <location>
        <begin position="26"/>
        <end position="563"/>
    </location>
</feature>
<feature type="domain" description="Fe2OG dioxygenase" evidence="8">
    <location>
        <begin position="448"/>
        <end position="557"/>
    </location>
</feature>
<feature type="signal peptide" evidence="7">
    <location>
        <begin position="1"/>
        <end position="25"/>
    </location>
</feature>
<dbReference type="GO" id="GO:0005783">
    <property type="term" value="C:endoplasmic reticulum"/>
    <property type="evidence" value="ECO:0007669"/>
    <property type="project" value="TreeGrafter"/>
</dbReference>
<gene>
    <name evidence="9" type="ORF">PPYR1160_LOCUS6758</name>
    <name evidence="10" type="ORF">PPYR1160_LOCUS6759</name>
</gene>
<evidence type="ECO:0000256" key="2">
    <source>
        <dbReference type="ARBA" id="ARBA00022723"/>
    </source>
</evidence>
<dbReference type="InterPro" id="IPR037140">
    <property type="entry name" value="VHL_beta_dom_sf"/>
</dbReference>
<keyword evidence="5" id="KW-0408">Iron</keyword>
<dbReference type="InterPro" id="IPR045054">
    <property type="entry name" value="P4HA-like"/>
</dbReference>
<dbReference type="Gene3D" id="2.60.120.620">
    <property type="entry name" value="q2cbj1_9rhob like domain"/>
    <property type="match status" value="1"/>
</dbReference>
<evidence type="ECO:0000313" key="9">
    <source>
        <dbReference type="EMBL" id="CAD8257266.1"/>
    </source>
</evidence>
<protein>
    <recommendedName>
        <fullName evidence="8">Fe2OG dioxygenase domain-containing protein</fullName>
    </recommendedName>
</protein>
<dbReference type="GO" id="GO:0031418">
    <property type="term" value="F:L-ascorbic acid binding"/>
    <property type="evidence" value="ECO:0007669"/>
    <property type="project" value="InterPro"/>
</dbReference>
<dbReference type="PANTHER" id="PTHR10869:SF226">
    <property type="entry name" value="PROLYL 4-HYDROXYLASE ALPHA SUBUNIT DOMAIN-CONTAINING PROTEIN"/>
    <property type="match status" value="1"/>
</dbReference>
<evidence type="ECO:0000313" key="10">
    <source>
        <dbReference type="EMBL" id="CAD8257267.1"/>
    </source>
</evidence>
<evidence type="ECO:0000256" key="5">
    <source>
        <dbReference type="ARBA" id="ARBA00023004"/>
    </source>
</evidence>
<evidence type="ECO:0000259" key="8">
    <source>
        <dbReference type="PROSITE" id="PS51471"/>
    </source>
</evidence>
<evidence type="ECO:0000256" key="7">
    <source>
        <dbReference type="SAM" id="SignalP"/>
    </source>
</evidence>
<dbReference type="SUPFAM" id="SSF49468">
    <property type="entry name" value="VHL"/>
    <property type="match status" value="1"/>
</dbReference>
<evidence type="ECO:0000256" key="3">
    <source>
        <dbReference type="ARBA" id="ARBA00022964"/>
    </source>
</evidence>
<keyword evidence="4" id="KW-0560">Oxidoreductase</keyword>
<evidence type="ECO:0000256" key="4">
    <source>
        <dbReference type="ARBA" id="ARBA00023002"/>
    </source>
</evidence>
<dbReference type="Gene3D" id="2.60.40.780">
    <property type="entry name" value="von Hippel-Lindau disease tumour suppressor, beta domain"/>
    <property type="match status" value="1"/>
</dbReference>
<dbReference type="InterPro" id="IPR036208">
    <property type="entry name" value="VHL_sf"/>
</dbReference>
<keyword evidence="2" id="KW-0479">Metal-binding</keyword>
<feature type="region of interest" description="Disordered" evidence="6">
    <location>
        <begin position="119"/>
        <end position="147"/>
    </location>
</feature>
<dbReference type="EMBL" id="HBEA01008786">
    <property type="protein sequence ID" value="CAD8257267.1"/>
    <property type="molecule type" value="Transcribed_RNA"/>
</dbReference>
<keyword evidence="3" id="KW-0223">Dioxygenase</keyword>
<sequence length="563" mass="62085">MTAQRAVSGLLFFAALQSFVQEVGSARPSAAVEVQLNLVNDMDEPINCFWKNSAGDSHLLLSLERGTSTALNTYMGHVFEFRVAFGGASQSMQGKLLGTFTVQSDADVLVSRIAAGSDEQVGKQKPQATEEGGAAAGVPDPSSEDGIPTWQAVVASADTDPNANQEAIRISQEVLKVAQPGVPRRPLSSKAQGVKFRSLLDYEVRIYWDSGKGLGTPQGMLYPEEDSTTNSYIGHTFVFRMPSTEEEVARITVRKGQVLYLIQDGSEVKDKKKLRETMEQLSFMKAYEEKAGRPWVASYPKEPLSMYMLPAEQIGENKTVVSRHGLFHCVPESKTLPWDPAIHSDCSPEEDLELTLTTLSTEPRVFLIEGFFSAEEAAHIRSIAEPRLSRSSVGNSKKARGGYVASTRTSRTAWVGRTDSPVIDRLHRRAADVLGIPQERIWSNGTGIAEQLQVVHYTNMQEYSPHHDWDGTNPVTRLITLLLYLNDQENESAGGETEFPKAWNPTGRDGVKVAPKVGRAVVFYSQLPDGNCDDYSLHAALPVKQGEKWLANFWLHNDARKRA</sequence>
<dbReference type="InterPro" id="IPR005123">
    <property type="entry name" value="Oxoglu/Fe-dep_dioxygenase_dom"/>
</dbReference>
<dbReference type="InterPro" id="IPR006620">
    <property type="entry name" value="Pro_4_hyd_alph"/>
</dbReference>
<dbReference type="GO" id="GO:0005506">
    <property type="term" value="F:iron ion binding"/>
    <property type="evidence" value="ECO:0007669"/>
    <property type="project" value="InterPro"/>
</dbReference>
<dbReference type="AlphaFoldDB" id="A0A6U0USF3"/>
<dbReference type="PROSITE" id="PS51471">
    <property type="entry name" value="FE2OG_OXY"/>
    <property type="match status" value="1"/>
</dbReference>
<comment type="cofactor">
    <cofactor evidence="1">
        <name>L-ascorbate</name>
        <dbReference type="ChEBI" id="CHEBI:38290"/>
    </cofactor>
</comment>
<dbReference type="Pfam" id="PF13640">
    <property type="entry name" value="2OG-FeII_Oxy_3"/>
    <property type="match status" value="1"/>
</dbReference>
<dbReference type="EMBL" id="HBEA01008785">
    <property type="protein sequence ID" value="CAD8257266.1"/>
    <property type="molecule type" value="Transcribed_RNA"/>
</dbReference>
<reference evidence="9" key="1">
    <citation type="submission" date="2021-01" db="EMBL/GenBank/DDBJ databases">
        <authorList>
            <person name="Corre E."/>
            <person name="Pelletier E."/>
            <person name="Niang G."/>
            <person name="Scheremetjew M."/>
            <person name="Finn R."/>
            <person name="Kale V."/>
            <person name="Holt S."/>
            <person name="Cochrane G."/>
            <person name="Meng A."/>
            <person name="Brown T."/>
            <person name="Cohen L."/>
        </authorList>
    </citation>
    <scope>NUCLEOTIDE SEQUENCE</scope>
    <source>
        <strain evidence="9">CCMP2078</strain>
    </source>
</reference>
<keyword evidence="7" id="KW-0732">Signal</keyword>